<dbReference type="InterPro" id="IPR038297">
    <property type="entry name" value="CcmH/CycL/NrfF/Ccl2_sf"/>
</dbReference>
<comment type="caution">
    <text evidence="7">The sequence shown here is derived from an EMBL/GenBank/DDBJ whole genome shotgun (WGS) entry which is preliminary data.</text>
</comment>
<keyword evidence="3 5" id="KW-0479">Metal-binding</keyword>
<dbReference type="OrthoDB" id="2878412at2"/>
<dbReference type="EMBL" id="BORC01000002">
    <property type="protein sequence ID" value="GIN61316.1"/>
    <property type="molecule type" value="Genomic_DNA"/>
</dbReference>
<evidence type="ECO:0000313" key="8">
    <source>
        <dbReference type="Proteomes" id="UP000682111"/>
    </source>
</evidence>
<keyword evidence="8" id="KW-1185">Reference proteome</keyword>
<proteinExistence type="inferred from homology"/>
<feature type="transmembrane region" description="Helical" evidence="5">
    <location>
        <begin position="98"/>
        <end position="119"/>
    </location>
</feature>
<feature type="signal peptide" evidence="5">
    <location>
        <begin position="1"/>
        <end position="23"/>
    </location>
</feature>
<keyword evidence="5" id="KW-1133">Transmembrane helix</keyword>
<reference evidence="7" key="1">
    <citation type="submission" date="2021-03" db="EMBL/GenBank/DDBJ databases">
        <title>Antimicrobial resistance genes in bacteria isolated from Japanese honey, and their potential for conferring macrolide and lincosamide resistance in the American foulbrood pathogen Paenibacillus larvae.</title>
        <authorList>
            <person name="Okamoto M."/>
            <person name="Kumagai M."/>
            <person name="Kanamori H."/>
            <person name="Takamatsu D."/>
        </authorList>
    </citation>
    <scope>NUCLEOTIDE SEQUENCE</scope>
    <source>
        <strain evidence="7">J27TS8</strain>
    </source>
</reference>
<keyword evidence="5" id="KW-0812">Transmembrane</keyword>
<dbReference type="AlphaFoldDB" id="A0A919WG21"/>
<keyword evidence="2 5" id="KW-0349">Heme</keyword>
<comment type="similarity">
    <text evidence="1 5">Belongs to the CcmH/CycL/Ccl2/NrfF family.</text>
</comment>
<feature type="chain" id="PRO_5038160010" description="Cytochrome c-type biogenesis protein" evidence="5">
    <location>
        <begin position="24"/>
        <end position="158"/>
    </location>
</feature>
<keyword evidence="5" id="KW-0732">Signal</keyword>
<organism evidence="7 8">
    <name type="scientific">Robertmurraya siralis</name>
    <dbReference type="NCBI Taxonomy" id="77777"/>
    <lineage>
        <taxon>Bacteria</taxon>
        <taxon>Bacillati</taxon>
        <taxon>Bacillota</taxon>
        <taxon>Bacilli</taxon>
        <taxon>Bacillales</taxon>
        <taxon>Bacillaceae</taxon>
        <taxon>Robertmurraya</taxon>
    </lineage>
</organism>
<protein>
    <recommendedName>
        <fullName evidence="5">Cytochrome c-type biogenesis protein</fullName>
    </recommendedName>
</protein>
<feature type="domain" description="CcmH/CycL/Ccl2/NrfF N-terminal" evidence="6">
    <location>
        <begin position="32"/>
        <end position="144"/>
    </location>
</feature>
<accession>A0A919WG21</accession>
<evidence type="ECO:0000313" key="7">
    <source>
        <dbReference type="EMBL" id="GIN61316.1"/>
    </source>
</evidence>
<comment type="function">
    <text evidence="5">Possible subunit of a heme lyase.</text>
</comment>
<evidence type="ECO:0000256" key="3">
    <source>
        <dbReference type="ARBA" id="ARBA00022723"/>
    </source>
</evidence>
<dbReference type="InterPro" id="IPR005616">
    <property type="entry name" value="CcmH/CycL/Ccl2/NrfF_N"/>
</dbReference>
<evidence type="ECO:0000256" key="1">
    <source>
        <dbReference type="ARBA" id="ARBA00010342"/>
    </source>
</evidence>
<keyword evidence="4 5" id="KW-0408">Iron</keyword>
<evidence type="ECO:0000256" key="4">
    <source>
        <dbReference type="ARBA" id="ARBA00023004"/>
    </source>
</evidence>
<evidence type="ECO:0000259" key="6">
    <source>
        <dbReference type="Pfam" id="PF03918"/>
    </source>
</evidence>
<sequence>MKGKYLLFVLLLFFLSSPTSVWANFDYNAKEFQEVVNQLDMQGHSNDDLATCKVKQMYYKEVQEMLDEGMTPEEIIEFYVAEYGQSALKEPAKDKSGLIAWSMPIVGVLTGIAVLFYWLKRGKKKVSVDSSVPEIAWESEEDKEITEKIFEEERRKHF</sequence>
<dbReference type="Proteomes" id="UP000682111">
    <property type="component" value="Unassembled WGS sequence"/>
</dbReference>
<gene>
    <name evidence="7" type="ORF">J27TS8_13090</name>
</gene>
<keyword evidence="5" id="KW-0472">Membrane</keyword>
<dbReference type="GO" id="GO:0046872">
    <property type="term" value="F:metal ion binding"/>
    <property type="evidence" value="ECO:0007669"/>
    <property type="project" value="UniProtKB-KW"/>
</dbReference>
<dbReference type="Pfam" id="PF03918">
    <property type="entry name" value="CcmH"/>
    <property type="match status" value="1"/>
</dbReference>
<evidence type="ECO:0000256" key="2">
    <source>
        <dbReference type="ARBA" id="ARBA00022617"/>
    </source>
</evidence>
<evidence type="ECO:0000256" key="5">
    <source>
        <dbReference type="RuleBase" id="RU364112"/>
    </source>
</evidence>
<dbReference type="Gene3D" id="1.10.8.640">
    <property type="entry name" value="Cytochrome C biogenesis protein"/>
    <property type="match status" value="1"/>
</dbReference>
<dbReference type="RefSeq" id="WP_095313561.1">
    <property type="nucleotide sequence ID" value="NZ_BORC01000002.1"/>
</dbReference>
<name>A0A919WG21_9BACI</name>